<dbReference type="Proteomes" id="UP000006702">
    <property type="component" value="Unassembled WGS sequence"/>
</dbReference>
<name>A1D8L9_NEOFI</name>
<keyword evidence="1" id="KW-0472">Membrane</keyword>
<dbReference type="RefSeq" id="XP_001262627.1">
    <property type="nucleotide sequence ID" value="XM_001262626.1"/>
</dbReference>
<keyword evidence="1" id="KW-1133">Transmembrane helix</keyword>
<dbReference type="KEGG" id="nfi:NFIA_112540"/>
<reference evidence="3" key="1">
    <citation type="journal article" date="2008" name="PLoS Genet.">
        <title>Genomic islands in the pathogenic filamentous fungus Aspergillus fumigatus.</title>
        <authorList>
            <person name="Fedorova N.D."/>
            <person name="Khaldi N."/>
            <person name="Joardar V.S."/>
            <person name="Maiti R."/>
            <person name="Amedeo P."/>
            <person name="Anderson M.J."/>
            <person name="Crabtree J."/>
            <person name="Silva J.C."/>
            <person name="Badger J.H."/>
            <person name="Albarraq A."/>
            <person name="Angiuoli S."/>
            <person name="Bussey H."/>
            <person name="Bowyer P."/>
            <person name="Cotty P.J."/>
            <person name="Dyer P.S."/>
            <person name="Egan A."/>
            <person name="Galens K."/>
            <person name="Fraser-Liggett C.M."/>
            <person name="Haas B.J."/>
            <person name="Inman J.M."/>
            <person name="Kent R."/>
            <person name="Lemieux S."/>
            <person name="Malavazi I."/>
            <person name="Orvis J."/>
            <person name="Roemer T."/>
            <person name="Ronning C.M."/>
            <person name="Sundaram J.P."/>
            <person name="Sutton G."/>
            <person name="Turner G."/>
            <person name="Venter J.C."/>
            <person name="White O.R."/>
            <person name="Whitty B.R."/>
            <person name="Youngman P."/>
            <person name="Wolfe K.H."/>
            <person name="Goldman G.H."/>
            <person name="Wortman J.R."/>
            <person name="Jiang B."/>
            <person name="Denning D.W."/>
            <person name="Nierman W.C."/>
        </authorList>
    </citation>
    <scope>NUCLEOTIDE SEQUENCE [LARGE SCALE GENOMIC DNA]</scope>
    <source>
        <strain evidence="3">ATCC 1020 / DSM 3700 / CBS 544.65 / FGSC A1164 / JCM 1740 / NRRL 181 / WB 181</strain>
    </source>
</reference>
<keyword evidence="1" id="KW-0812">Transmembrane</keyword>
<sequence>MPGGHTEGVCRLPFQRLASDFRATLAGGDMINSGQGVLPARRRRARIQPLYIALCGLIALRPIQPSLHLVSGKDNGRARRVDILGLGARLAKVLDKMDRKVSEVGQIQAVQPDHRAAAILAMVMVVPGIITAPSSCLALSRRVRSTLIP</sequence>
<evidence type="ECO:0000313" key="2">
    <source>
        <dbReference type="EMBL" id="EAW20730.1"/>
    </source>
</evidence>
<dbReference type="EMBL" id="DS027692">
    <property type="protein sequence ID" value="EAW20730.1"/>
    <property type="molecule type" value="Genomic_DNA"/>
</dbReference>
<keyword evidence="3" id="KW-1185">Reference proteome</keyword>
<dbReference type="VEuPathDB" id="FungiDB:NFIA_112540"/>
<evidence type="ECO:0000313" key="3">
    <source>
        <dbReference type="Proteomes" id="UP000006702"/>
    </source>
</evidence>
<dbReference type="AlphaFoldDB" id="A1D8L9"/>
<feature type="transmembrane region" description="Helical" evidence="1">
    <location>
        <begin position="116"/>
        <end position="139"/>
    </location>
</feature>
<organism evidence="2 3">
    <name type="scientific">Neosartorya fischeri (strain ATCC 1020 / DSM 3700 / CBS 544.65 / FGSC A1164 / JCM 1740 / NRRL 181 / WB 181)</name>
    <name type="common">Aspergillus fischerianus</name>
    <dbReference type="NCBI Taxonomy" id="331117"/>
    <lineage>
        <taxon>Eukaryota</taxon>
        <taxon>Fungi</taxon>
        <taxon>Dikarya</taxon>
        <taxon>Ascomycota</taxon>
        <taxon>Pezizomycotina</taxon>
        <taxon>Eurotiomycetes</taxon>
        <taxon>Eurotiomycetidae</taxon>
        <taxon>Eurotiales</taxon>
        <taxon>Aspergillaceae</taxon>
        <taxon>Aspergillus</taxon>
        <taxon>Aspergillus subgen. Fumigati</taxon>
    </lineage>
</organism>
<proteinExistence type="predicted"/>
<gene>
    <name evidence="2" type="ORF">NFIA_112540</name>
</gene>
<dbReference type="HOGENOM" id="CLU_1750180_0_0_1"/>
<protein>
    <submittedName>
        <fullName evidence="2">Uncharacterized protein</fullName>
    </submittedName>
</protein>
<evidence type="ECO:0000256" key="1">
    <source>
        <dbReference type="SAM" id="Phobius"/>
    </source>
</evidence>
<accession>A1D8L9</accession>
<dbReference type="GeneID" id="4589281"/>